<protein>
    <submittedName>
        <fullName evidence="1">Uncharacterized protein</fullName>
    </submittedName>
</protein>
<dbReference type="Proteomes" id="UP000830434">
    <property type="component" value="Chromosome"/>
</dbReference>
<gene>
    <name evidence="1" type="ORF">M0R88_05890</name>
</gene>
<proteinExistence type="predicted"/>
<dbReference type="EMBL" id="CP096658">
    <property type="protein sequence ID" value="UPW01630.1"/>
    <property type="molecule type" value="Genomic_DNA"/>
</dbReference>
<accession>A0A8U0IKG2</accession>
<evidence type="ECO:0000313" key="2">
    <source>
        <dbReference type="Proteomes" id="UP000830434"/>
    </source>
</evidence>
<reference evidence="1" key="1">
    <citation type="submission" date="2022-04" db="EMBL/GenBank/DDBJ databases">
        <title>Diverse halophilic archaea isolated from saline environments.</title>
        <authorList>
            <person name="Cui H.-L."/>
        </authorList>
    </citation>
    <scope>NUCLEOTIDE SEQUENCE</scope>
    <source>
        <strain evidence="1">XZYJT40</strain>
    </source>
</reference>
<dbReference type="GeneID" id="72189367"/>
<dbReference type="KEGG" id="haxz:M0R88_05890"/>
<dbReference type="AlphaFoldDB" id="A0A8U0IKG2"/>
<name>A0A8U0IKG2_9EURY</name>
<evidence type="ECO:0000313" key="1">
    <source>
        <dbReference type="EMBL" id="UPW01630.1"/>
    </source>
</evidence>
<organism evidence="1 2">
    <name type="scientific">Halorussus gelatinilyticus</name>
    <dbReference type="NCBI Taxonomy" id="2937524"/>
    <lineage>
        <taxon>Archaea</taxon>
        <taxon>Methanobacteriati</taxon>
        <taxon>Methanobacteriota</taxon>
        <taxon>Stenosarchaea group</taxon>
        <taxon>Halobacteria</taxon>
        <taxon>Halobacteriales</taxon>
        <taxon>Haladaptataceae</taxon>
        <taxon>Halorussus</taxon>
    </lineage>
</organism>
<sequence>MAIEDLDQMTVEALLVLRYHHTRMMDVINQTAIEEVGDFSANRELFHTLGEHNGQIAEELKRRGHPPELGIDDHDRALPYYLLP</sequence>
<keyword evidence="2" id="KW-1185">Reference proteome</keyword>
<dbReference type="RefSeq" id="WP_248656028.1">
    <property type="nucleotide sequence ID" value="NZ_CP096658.1"/>
</dbReference>